<dbReference type="Gene3D" id="3.55.40.10">
    <property type="entry name" value="minor pseudopilin epsh domain"/>
    <property type="match status" value="1"/>
</dbReference>
<protein>
    <recommendedName>
        <fullName evidence="3">General secretion pathway protein H</fullName>
    </recommendedName>
</protein>
<evidence type="ECO:0000313" key="2">
    <source>
        <dbReference type="Proteomes" id="UP001500359"/>
    </source>
</evidence>
<reference evidence="1 2" key="1">
    <citation type="journal article" date="2019" name="Int. J. Syst. Evol. Microbiol.">
        <title>The Global Catalogue of Microorganisms (GCM) 10K type strain sequencing project: providing services to taxonomists for standard genome sequencing and annotation.</title>
        <authorList>
            <consortium name="The Broad Institute Genomics Platform"/>
            <consortium name="The Broad Institute Genome Sequencing Center for Infectious Disease"/>
            <person name="Wu L."/>
            <person name="Ma J."/>
        </authorList>
    </citation>
    <scope>NUCLEOTIDE SEQUENCE [LARGE SCALE GENOMIC DNA]</scope>
    <source>
        <strain evidence="1 2">JCM 15896</strain>
    </source>
</reference>
<keyword evidence="2" id="KW-1185">Reference proteome</keyword>
<dbReference type="EMBL" id="BAAAFD010000002">
    <property type="protein sequence ID" value="GAA0854920.1"/>
    <property type="molecule type" value="Genomic_DNA"/>
</dbReference>
<evidence type="ECO:0008006" key="3">
    <source>
        <dbReference type="Google" id="ProtNLM"/>
    </source>
</evidence>
<gene>
    <name evidence="1" type="ORF">GCM10009114_12420</name>
</gene>
<evidence type="ECO:0000313" key="1">
    <source>
        <dbReference type="EMBL" id="GAA0854920.1"/>
    </source>
</evidence>
<sequence length="191" mass="21895">MAVLAIIGIVVSMVTFKNFGTTPTEELEKQAKRFQVIVDMASDYAVLNQQEIGIRIEPKTNEYVFMWLDDKQNWQLLENEVAFAKYQLPEPFTLALELDDLPWIEEDNLFSDGIFDETLSFDEDRVEIGKEEEQKKLPPPQILLLSSGDITPFSLTMIYEPEFSEDNPVYYQLNAEDVAPIKRVGPLDAIP</sequence>
<name>A0ABN1LFD1_9ALTE</name>
<proteinExistence type="predicted"/>
<organism evidence="1 2">
    <name type="scientific">Aliiglaciecola litoralis</name>
    <dbReference type="NCBI Taxonomy" id="582857"/>
    <lineage>
        <taxon>Bacteria</taxon>
        <taxon>Pseudomonadati</taxon>
        <taxon>Pseudomonadota</taxon>
        <taxon>Gammaproteobacteria</taxon>
        <taxon>Alteromonadales</taxon>
        <taxon>Alteromonadaceae</taxon>
        <taxon>Aliiglaciecola</taxon>
    </lineage>
</organism>
<comment type="caution">
    <text evidence="1">The sequence shown here is derived from an EMBL/GenBank/DDBJ whole genome shotgun (WGS) entry which is preliminary data.</text>
</comment>
<dbReference type="Proteomes" id="UP001500359">
    <property type="component" value="Unassembled WGS sequence"/>
</dbReference>
<accession>A0ABN1LFD1</accession>